<feature type="domain" description="Exocyst complex subunit Exo70 C-terminal" evidence="3">
    <location>
        <begin position="809"/>
        <end position="1175"/>
    </location>
</feature>
<dbReference type="InterPro" id="IPR004140">
    <property type="entry name" value="Exo70"/>
</dbReference>
<comment type="caution">
    <text evidence="4">The sequence shown here is derived from an EMBL/GenBank/DDBJ whole genome shotgun (WGS) entry which is preliminary data.</text>
</comment>
<dbReference type="Pfam" id="PF03081">
    <property type="entry name" value="Exo70_C"/>
    <property type="match status" value="2"/>
</dbReference>
<dbReference type="Proteomes" id="UP000824890">
    <property type="component" value="Unassembled WGS sequence"/>
</dbReference>
<comment type="similarity">
    <text evidence="1">Belongs to the EXO70 family.</text>
</comment>
<dbReference type="PANTHER" id="PTHR12542">
    <property type="entry name" value="EXOCYST COMPLEX PROTEIN EXO70"/>
    <property type="match status" value="1"/>
</dbReference>
<name>A0ABQ8D6S2_BRANA</name>
<gene>
    <name evidence="4" type="ORF">HID58_017335</name>
</gene>
<evidence type="ECO:0000313" key="5">
    <source>
        <dbReference type="Proteomes" id="UP000824890"/>
    </source>
</evidence>
<dbReference type="InterPro" id="IPR016159">
    <property type="entry name" value="Cullin_repeat-like_dom_sf"/>
</dbReference>
<evidence type="ECO:0000313" key="4">
    <source>
        <dbReference type="EMBL" id="KAH0925079.1"/>
    </source>
</evidence>
<dbReference type="PANTHER" id="PTHR12542:SF140">
    <property type="entry name" value="EXOCYST SUBUNIT EXO70 FAMILY PROTEIN"/>
    <property type="match status" value="1"/>
</dbReference>
<evidence type="ECO:0000259" key="3">
    <source>
        <dbReference type="Pfam" id="PF03081"/>
    </source>
</evidence>
<dbReference type="EMBL" id="JAGKQM010000005">
    <property type="protein sequence ID" value="KAH0925079.1"/>
    <property type="molecule type" value="Genomic_DNA"/>
</dbReference>
<protein>
    <recommendedName>
        <fullName evidence="3">Exocyst complex subunit Exo70 C-terminal domain-containing protein</fullName>
    </recommendedName>
</protein>
<keyword evidence="2" id="KW-0813">Transport</keyword>
<feature type="non-terminal residue" evidence="4">
    <location>
        <position position="1"/>
    </location>
</feature>
<proteinExistence type="inferred from homology"/>
<feature type="domain" description="Exocyst complex subunit Exo70 C-terminal" evidence="3">
    <location>
        <begin position="230"/>
        <end position="595"/>
    </location>
</feature>
<dbReference type="Gene3D" id="1.20.1280.170">
    <property type="entry name" value="Exocyst complex component Exo70"/>
    <property type="match status" value="2"/>
</dbReference>
<evidence type="ECO:0000256" key="1">
    <source>
        <dbReference type="ARBA" id="ARBA00006756"/>
    </source>
</evidence>
<keyword evidence="5" id="KW-1185">Reference proteome</keyword>
<dbReference type="Pfam" id="PF20669">
    <property type="entry name" value="Exo70_N"/>
    <property type="match status" value="2"/>
</dbReference>
<dbReference type="SUPFAM" id="SSF74788">
    <property type="entry name" value="Cullin repeat-like"/>
    <property type="match status" value="2"/>
</dbReference>
<accession>A0ABQ8D6S2</accession>
<evidence type="ECO:0000256" key="2">
    <source>
        <dbReference type="ARBA" id="ARBA00022448"/>
    </source>
</evidence>
<organism evidence="4 5">
    <name type="scientific">Brassica napus</name>
    <name type="common">Rape</name>
    <dbReference type="NCBI Taxonomy" id="3708"/>
    <lineage>
        <taxon>Eukaryota</taxon>
        <taxon>Viridiplantae</taxon>
        <taxon>Streptophyta</taxon>
        <taxon>Embryophyta</taxon>
        <taxon>Tracheophyta</taxon>
        <taxon>Spermatophyta</taxon>
        <taxon>Magnoliopsida</taxon>
        <taxon>eudicotyledons</taxon>
        <taxon>Gunneridae</taxon>
        <taxon>Pentapetalae</taxon>
        <taxon>rosids</taxon>
        <taxon>malvids</taxon>
        <taxon>Brassicales</taxon>
        <taxon>Brassicaceae</taxon>
        <taxon>Brassiceae</taxon>
        <taxon>Brassica</taxon>
    </lineage>
</organism>
<reference evidence="4 5" key="1">
    <citation type="submission" date="2021-05" db="EMBL/GenBank/DDBJ databases">
        <title>Genome Assembly of Synthetic Allotetraploid Brassica napus Reveals Homoeologous Exchanges between Subgenomes.</title>
        <authorList>
            <person name="Davis J.T."/>
        </authorList>
    </citation>
    <scope>NUCLEOTIDE SEQUENCE [LARGE SCALE GENOMIC DNA]</scope>
    <source>
        <strain evidence="5">cv. Da-Ae</strain>
        <tissue evidence="4">Seedling</tissue>
    </source>
</reference>
<sequence length="1208" mass="136676">IKKLGGSITSTMEKMSKTVSFSSVSSVSNLSSLPSFNSLPASQLKQTFSQSMMEEALEAAETIIKKWDPNSQSYTKIISMFRNSRKEAKEFIRCIRDLRRAMHFLVSQDSKSDKLVLAQNLMQIGMSTLEKEFFQILSSNRDHLDPESASGQSTISSNSEFEVVMENDDDDDVEDAALKKAGESISQCIKSYKLIRKSIVDEGLHLLGIEKVKTSQFQKMDWGVLEHMIKNWIKAAKIGVTTLFRGEKLLCDHVFSASITIGQSSFNQIAKEAGLNLFMFPELVASKEKKPHHERIFKLMDLYAAISDLWPDIEMIFSFDSLASVKTIVLSTLKKLKDSIHTCLREFEVTIHKDSSKELTPQGGVHKLTRTTMSFISSLSEYSRVLSEILAENPLKRNTRLLEYYFTAPILEDEHVNNHAFSVYLASLILVFLCKLDTKAESYKDVSLSYIFLVNNLQFVVVTVRSTRLKSLLGDDWLTKHEAKLRSYAAKYEIAAWTNVFASLPAKTSTKLSPEEAATCFKRFHASFAGAYMKQSSCDIEDAKLRDELKVSIARKLVPEYRKFYEKYLLMLRQDRNIEMLVSFKPDNLENYLSDLFHGTAIISGSSHSASSSCCSIGCSMMEEALESAESIIRKWDPNSQSYTKIISLFRHSRKEAKEFIRCVRDLRKAMHFLVSQDSKSDKLVLAQSLMQIGMSTLEKEFFQILSSNRDHLDPDSASGQSTISSNSEFEKASESISQVEKASALVMSDLKVIAETMISCGYGKECIKSYKLIRKSIVDEGLHLLGIEKVKTSQFHKMDWGVLEVMIKNWIKAAKIGVTTLFKGEKLLCDHVFSASLTIGQSCFNQIAKEAGLNLFTLPELVAHKEKKQHHHERIFKLMDLYAAISDLWPDIEMIFSFDSLASVKTLVLSTLKKLKDSIHTCLKEFETMIHKDSSKELSPEGGVHKLTRTTMSFISSLSEYSRVLSEILAEHPLKTNTRLLESYFTAPILEDEHVNNHACSVHIAWLILVFLCKLDTKAESYNDVSLSYIFLVNNLQFVVDTVRSSQLKNLIGDDWLTKHEAKLKSYAEKYEKAAWTNVFLSLPAKTSAKLLPEEATTCFKRFHAAFAGAYLKQSSCVIVDAKLRDELKVSIARKLVPEYREFYEKYLPMLRQDRNIEMLVSFKPDNLENYLSDLFHGTPMLGGSSHSAASASLSSPSCFSIRCVKH</sequence>
<dbReference type="InterPro" id="IPR046364">
    <property type="entry name" value="Exo70_C"/>
</dbReference>